<proteinExistence type="predicted"/>
<reference evidence="1 3" key="1">
    <citation type="submission" date="2016-10" db="EMBL/GenBank/DDBJ databases">
        <authorList>
            <person name="Varghese N."/>
            <person name="Submissions S."/>
        </authorList>
    </citation>
    <scope>NUCLEOTIDE SEQUENCE [LARGE SCALE GENOMIC DNA]</scope>
    <source>
        <strain evidence="1 3">DSM 19299</strain>
    </source>
</reference>
<gene>
    <name evidence="2" type="ORF">NCTC13492_02725</name>
    <name evidence="1" type="ORF">SAMN05421542_3169</name>
</gene>
<dbReference type="AlphaFoldDB" id="A0A2X2X5L3"/>
<dbReference type="Proteomes" id="UP000199426">
    <property type="component" value="Unassembled WGS sequence"/>
</dbReference>
<dbReference type="EMBL" id="FNEG01000005">
    <property type="protein sequence ID" value="SDJ31872.1"/>
    <property type="molecule type" value="Genomic_DNA"/>
</dbReference>
<keyword evidence="3" id="KW-1185">Reference proteome</keyword>
<organism evidence="2 4">
    <name type="scientific">Chryseobacterium jejuense</name>
    <dbReference type="NCBI Taxonomy" id="445960"/>
    <lineage>
        <taxon>Bacteria</taxon>
        <taxon>Pseudomonadati</taxon>
        <taxon>Bacteroidota</taxon>
        <taxon>Flavobacteriia</taxon>
        <taxon>Flavobacteriales</taxon>
        <taxon>Weeksellaceae</taxon>
        <taxon>Chryseobacterium group</taxon>
        <taxon>Chryseobacterium</taxon>
    </lineage>
</organism>
<dbReference type="EMBL" id="UAWB01000006">
    <property type="protein sequence ID" value="SQB45393.1"/>
    <property type="molecule type" value="Genomic_DNA"/>
</dbReference>
<protein>
    <recommendedName>
        <fullName evidence="5">Knr4/Smi1-like domain-containing protein</fullName>
    </recommendedName>
</protein>
<dbReference type="Proteomes" id="UP000251670">
    <property type="component" value="Unassembled WGS sequence"/>
</dbReference>
<evidence type="ECO:0000313" key="2">
    <source>
        <dbReference type="EMBL" id="SQB45393.1"/>
    </source>
</evidence>
<evidence type="ECO:0000313" key="4">
    <source>
        <dbReference type="Proteomes" id="UP000251670"/>
    </source>
</evidence>
<reference evidence="2 4" key="2">
    <citation type="submission" date="2018-06" db="EMBL/GenBank/DDBJ databases">
        <authorList>
            <consortium name="Pathogen Informatics"/>
            <person name="Doyle S."/>
        </authorList>
    </citation>
    <scope>NUCLEOTIDE SEQUENCE [LARGE SCALE GENOMIC DNA]</scope>
    <source>
        <strain evidence="2 4">NCTC13492</strain>
    </source>
</reference>
<evidence type="ECO:0008006" key="5">
    <source>
        <dbReference type="Google" id="ProtNLM"/>
    </source>
</evidence>
<sequence length="234" mass="27480">MYLWPSNYIMNTDFEAFKEHLSWLIHPSLIDNISEAEISLSPKFTDTFPILTDLLSQARVLNLNIDHHPHRLFSWTNKNNEVFGWLNKTEPDFTSTLPLIDEHQLLQNEIGGIRESFNQPHPSLSNNQEFMFIGSDCSLGINDWDDYYEDLCKSENIPPIDYKNFISFVIEANGNTTVYDPKTKEVFLFAHDHAFDNVDFLENQPEYTFHTFHNITYFTDYVEALAQEWKNELL</sequence>
<name>A0A2X2X5L3_CHRJE</name>
<evidence type="ECO:0000313" key="3">
    <source>
        <dbReference type="Proteomes" id="UP000199426"/>
    </source>
</evidence>
<dbReference type="STRING" id="445960.SAMN05421542_3169"/>
<evidence type="ECO:0000313" key="1">
    <source>
        <dbReference type="EMBL" id="SDJ31872.1"/>
    </source>
</evidence>
<accession>A0A2X2X5L3</accession>